<dbReference type="EMBL" id="CP127294">
    <property type="protein sequence ID" value="WIX84137.1"/>
    <property type="molecule type" value="Genomic_DNA"/>
</dbReference>
<feature type="transmembrane region" description="Helical" evidence="1">
    <location>
        <begin position="76"/>
        <end position="97"/>
    </location>
</feature>
<evidence type="ECO:0000313" key="4">
    <source>
        <dbReference type="Proteomes" id="UP001236014"/>
    </source>
</evidence>
<gene>
    <name evidence="3" type="ORF">QRX50_38110</name>
</gene>
<dbReference type="KEGG" id="acab:QRX50_38110"/>
<keyword evidence="1" id="KW-0812">Transmembrane</keyword>
<evidence type="ECO:0000313" key="3">
    <source>
        <dbReference type="EMBL" id="WIX84137.1"/>
    </source>
</evidence>
<evidence type="ECO:0000256" key="1">
    <source>
        <dbReference type="SAM" id="Phobius"/>
    </source>
</evidence>
<name>A0A9Y2IQK6_9PSEU</name>
<dbReference type="InterPro" id="IPR029032">
    <property type="entry name" value="AhpD-like"/>
</dbReference>
<dbReference type="InterPro" id="IPR004675">
    <property type="entry name" value="AhpD_core"/>
</dbReference>
<dbReference type="InterPro" id="IPR003779">
    <property type="entry name" value="CMD-like"/>
</dbReference>
<dbReference type="SUPFAM" id="SSF69118">
    <property type="entry name" value="AhpD-like"/>
    <property type="match status" value="1"/>
</dbReference>
<feature type="domain" description="Carboxymuconolactone decarboxylase-like" evidence="2">
    <location>
        <begin position="18"/>
        <end position="67"/>
    </location>
</feature>
<dbReference type="Gene3D" id="1.20.1290.10">
    <property type="entry name" value="AhpD-like"/>
    <property type="match status" value="1"/>
</dbReference>
<dbReference type="RefSeq" id="WP_285974669.1">
    <property type="nucleotide sequence ID" value="NZ_CP127294.1"/>
</dbReference>
<keyword evidence="4" id="KW-1185">Reference proteome</keyword>
<dbReference type="NCBIfam" id="TIGR00778">
    <property type="entry name" value="ahpD_dom"/>
    <property type="match status" value="1"/>
</dbReference>
<keyword evidence="1" id="KW-1133">Transmembrane helix</keyword>
<dbReference type="Proteomes" id="UP001236014">
    <property type="component" value="Chromosome"/>
</dbReference>
<sequence>MLHPGCEPSRPFEARPTSNGCAYCVDVHTRDAREHGEEESRIDALAVSRESPEFSGEEHAALELAEAMTLVRASRYGIGFTLAVIVPGLYSLLLVGLGKSSRTSTAWWSCRPSAPCAALSSAVAVRWATHSGRRSRRYRAVGMAVEIAAGR</sequence>
<proteinExistence type="predicted"/>
<dbReference type="GO" id="GO:0051920">
    <property type="term" value="F:peroxiredoxin activity"/>
    <property type="evidence" value="ECO:0007669"/>
    <property type="project" value="InterPro"/>
</dbReference>
<accession>A0A9Y2IQK6</accession>
<organism evidence="3 4">
    <name type="scientific">Amycolatopsis carbonis</name>
    <dbReference type="NCBI Taxonomy" id="715471"/>
    <lineage>
        <taxon>Bacteria</taxon>
        <taxon>Bacillati</taxon>
        <taxon>Actinomycetota</taxon>
        <taxon>Actinomycetes</taxon>
        <taxon>Pseudonocardiales</taxon>
        <taxon>Pseudonocardiaceae</taxon>
        <taxon>Amycolatopsis</taxon>
    </lineage>
</organism>
<dbReference type="Pfam" id="PF02627">
    <property type="entry name" value="CMD"/>
    <property type="match status" value="1"/>
</dbReference>
<protein>
    <submittedName>
        <fullName evidence="3">Carboxymuconolactone decarboxylase family protein</fullName>
    </submittedName>
</protein>
<dbReference type="AlphaFoldDB" id="A0A9Y2IQK6"/>
<reference evidence="3 4" key="1">
    <citation type="submission" date="2023-06" db="EMBL/GenBank/DDBJ databases">
        <authorList>
            <person name="Oyuntsetseg B."/>
            <person name="Kim S.B."/>
        </authorList>
    </citation>
    <scope>NUCLEOTIDE SEQUENCE [LARGE SCALE GENOMIC DNA]</scope>
    <source>
        <strain evidence="3 4">2-15</strain>
    </source>
</reference>
<evidence type="ECO:0000259" key="2">
    <source>
        <dbReference type="Pfam" id="PF02627"/>
    </source>
</evidence>
<keyword evidence="1" id="KW-0472">Membrane</keyword>